<comment type="similarity">
    <text evidence="2 7">Belongs to the chordin family.</text>
</comment>
<evidence type="ECO:0000256" key="2">
    <source>
        <dbReference type="ARBA" id="ARBA00007156"/>
    </source>
</evidence>
<feature type="signal peptide" evidence="9">
    <location>
        <begin position="1"/>
        <end position="27"/>
    </location>
</feature>
<dbReference type="Proteomes" id="UP000198287">
    <property type="component" value="Unassembled WGS sequence"/>
</dbReference>
<evidence type="ECO:0000313" key="12">
    <source>
        <dbReference type="EMBL" id="OXA38063.1"/>
    </source>
</evidence>
<accession>A0A226CYM6</accession>
<dbReference type="InterPro" id="IPR010895">
    <property type="entry name" value="CHRD"/>
</dbReference>
<evidence type="ECO:0000256" key="6">
    <source>
        <dbReference type="ARBA" id="ARBA00023180"/>
    </source>
</evidence>
<sequence length="996" mass="109359">MQVRGVVFLVGAAVLVGLVLLVELSDGAVGAVGVAPARSPMAPHARNVTIGGGGGGGGANNNNGNREGRNLRRTHRSKFPLKAEDLRRKSKRTSECRLGKTVHEIGDTWSPDLGEPFGVMHCIQCACESVQKKRRIVGRIRCRNLKSDCQRLECSDAISVPGQCCKICPDVLKNNSDKGNSDAISTDDMDGNESNNREYAALLTPRSSSLIKSSTGLGEPVSGGLGAGRFMFLHKSLYYSFVHNAGLPRPKFIQFVDPEGNVVEEQEVTLNNYQAETKKICGVWRKMPRIYRKLLKEEKLFAALVTEKIGSDNDRFLAGRVAKQRYVTTELYSSLLEPASQAGTGGMAVITVSPSTGSIYLNVVFNGDFVEERDITIAVRIADASGVGVEESVTMPKIQYESNSIEVRTILELEQLSSLSRGTLFIVVYSPKNPEFKIIGFIQARHTCDIFDTVLGSEDNEAAASALAWVYPLPDGSWAYNFHFPGNDHTVLSVKLETGRKVLEELPITLQGNKTRDVANGMTSRYFQLLYEGNIYLNVLTNSANLRGRLAYRGFGDAQLSDAPLLLEPSRRSPADLRTQGLIWLGVDSDCALNYQLTLNARPQSDMMRLELMEMPGLQMKGLPVRSYTLDNFEASEHEGVFGEVAKITFAHIKAGDVLFRVMRVNDSSTLASTTIKNVRVPTSCLPSAESNNVIHPDYTLEPEDDSSMPLSNKCYYDGLIREEYSQWTPVNDTCTICNCYKGQAKCEAVLCPAVDCVNPVLLTGECCRTCLNERTKNRHSAPSGGSSARGCNVEGDRFHPAGSTWHPYMPPNGFMVCTTCSCNSETLVAECTREKCAPLNCPSDQAIYPRPLACCKVCPPKKAIDPDTMHDDVAQFDLQRQAPSETEVLAAGGCKFREALYKNGEEWSHRIEPFGNIPCVMCSCRSGTTKCGRKQCPALHCEVKTKEEGECCPRCATPESLSRPKVPSFLSSAPNFTSRQRKPPTRHRPKHSGQL</sequence>
<dbReference type="InterPro" id="IPR052278">
    <property type="entry name" value="Chordin-like_regulators"/>
</dbReference>
<dbReference type="EMBL" id="LNIX01000049">
    <property type="protein sequence ID" value="OXA38063.1"/>
    <property type="molecule type" value="Genomic_DNA"/>
</dbReference>
<evidence type="ECO:0000256" key="7">
    <source>
        <dbReference type="PIRNR" id="PIRNR002496"/>
    </source>
</evidence>
<dbReference type="PROSITE" id="PS01208">
    <property type="entry name" value="VWFC_1"/>
    <property type="match status" value="2"/>
</dbReference>
<dbReference type="OMA" id="TGRFTFH"/>
<keyword evidence="3 7" id="KW-0217">Developmental protein</keyword>
<protein>
    <submittedName>
        <fullName evidence="12">Dorsal-ventral patterning protein Sog</fullName>
    </submittedName>
</protein>
<feature type="region of interest" description="Disordered" evidence="8">
    <location>
        <begin position="957"/>
        <end position="996"/>
    </location>
</feature>
<dbReference type="InterPro" id="IPR016353">
    <property type="entry name" value="Chordin"/>
</dbReference>
<evidence type="ECO:0000256" key="4">
    <source>
        <dbReference type="ARBA" id="ARBA00022525"/>
    </source>
</evidence>
<dbReference type="PROSITE" id="PS50933">
    <property type="entry name" value="CHRD"/>
    <property type="match status" value="2"/>
</dbReference>
<keyword evidence="13" id="KW-1185">Reference proteome</keyword>
<feature type="chain" id="PRO_5013234379" evidence="9">
    <location>
        <begin position="28"/>
        <end position="996"/>
    </location>
</feature>
<dbReference type="PANTHER" id="PTHR46526">
    <property type="entry name" value="CHORDIN"/>
    <property type="match status" value="1"/>
</dbReference>
<evidence type="ECO:0000313" key="13">
    <source>
        <dbReference type="Proteomes" id="UP000198287"/>
    </source>
</evidence>
<feature type="domain" description="VWFC" evidence="10">
    <location>
        <begin position="94"/>
        <end position="169"/>
    </location>
</feature>
<comment type="caution">
    <text evidence="12">The sequence shown here is derived from an EMBL/GenBank/DDBJ whole genome shotgun (WGS) entry which is preliminary data.</text>
</comment>
<dbReference type="PROSITE" id="PS50184">
    <property type="entry name" value="VWFC_2"/>
    <property type="match status" value="3"/>
</dbReference>
<reference evidence="12 13" key="1">
    <citation type="submission" date="2015-12" db="EMBL/GenBank/DDBJ databases">
        <title>The genome of Folsomia candida.</title>
        <authorList>
            <person name="Faddeeva A."/>
            <person name="Derks M.F."/>
            <person name="Anvar Y."/>
            <person name="Smit S."/>
            <person name="Van Straalen N."/>
            <person name="Roelofs D."/>
        </authorList>
    </citation>
    <scope>NUCLEOTIDE SEQUENCE [LARGE SCALE GENOMIC DNA]</scope>
    <source>
        <strain evidence="12 13">VU population</strain>
        <tissue evidence="12">Whole body</tissue>
    </source>
</reference>
<gene>
    <name evidence="12" type="ORF">Fcan01_27194</name>
</gene>
<feature type="compositionally biased region" description="Basic residues" evidence="8">
    <location>
        <begin position="980"/>
        <end position="996"/>
    </location>
</feature>
<feature type="domain" description="CHRD" evidence="11">
    <location>
        <begin position="328"/>
        <end position="447"/>
    </location>
</feature>
<evidence type="ECO:0000259" key="10">
    <source>
        <dbReference type="PROSITE" id="PS50184"/>
    </source>
</evidence>
<dbReference type="SMART" id="SM00214">
    <property type="entry name" value="VWC"/>
    <property type="match status" value="4"/>
</dbReference>
<feature type="domain" description="VWFC" evidence="10">
    <location>
        <begin position="893"/>
        <end position="957"/>
    </location>
</feature>
<dbReference type="SMART" id="SM00754">
    <property type="entry name" value="CHRD"/>
    <property type="match status" value="1"/>
</dbReference>
<feature type="domain" description="CHRD" evidence="11">
    <location>
        <begin position="195"/>
        <end position="326"/>
    </location>
</feature>
<feature type="compositionally biased region" description="Polar residues" evidence="8">
    <location>
        <begin position="970"/>
        <end position="979"/>
    </location>
</feature>
<proteinExistence type="inferred from homology"/>
<comment type="subcellular location">
    <subcellularLocation>
        <location evidence="1">Secreted</location>
    </subcellularLocation>
</comment>
<dbReference type="InterPro" id="IPR001007">
    <property type="entry name" value="VWF_dom"/>
</dbReference>
<keyword evidence="6" id="KW-0325">Glycoprotein</keyword>
<evidence type="ECO:0000256" key="9">
    <source>
        <dbReference type="SAM" id="SignalP"/>
    </source>
</evidence>
<evidence type="ECO:0000256" key="1">
    <source>
        <dbReference type="ARBA" id="ARBA00004613"/>
    </source>
</evidence>
<name>A0A226CYM6_FOLCA</name>
<dbReference type="Gene3D" id="6.20.200.20">
    <property type="match status" value="3"/>
</dbReference>
<keyword evidence="4" id="KW-0964">Secreted</keyword>
<feature type="region of interest" description="Disordered" evidence="8">
    <location>
        <begin position="50"/>
        <end position="74"/>
    </location>
</feature>
<evidence type="ECO:0000259" key="11">
    <source>
        <dbReference type="PROSITE" id="PS50933"/>
    </source>
</evidence>
<feature type="compositionally biased region" description="Gly residues" evidence="8">
    <location>
        <begin position="50"/>
        <end position="59"/>
    </location>
</feature>
<dbReference type="Pfam" id="PF00093">
    <property type="entry name" value="VWC"/>
    <property type="match status" value="3"/>
</dbReference>
<keyword evidence="5" id="KW-0677">Repeat</keyword>
<dbReference type="GO" id="GO:0036122">
    <property type="term" value="F:BMP binding"/>
    <property type="evidence" value="ECO:0007669"/>
    <property type="project" value="TreeGrafter"/>
</dbReference>
<evidence type="ECO:0000256" key="3">
    <source>
        <dbReference type="ARBA" id="ARBA00022473"/>
    </source>
</evidence>
<dbReference type="PANTHER" id="PTHR46526:SF1">
    <property type="entry name" value="CHORDIN"/>
    <property type="match status" value="1"/>
</dbReference>
<feature type="domain" description="VWFC" evidence="10">
    <location>
        <begin position="713"/>
        <end position="772"/>
    </location>
</feature>
<dbReference type="SUPFAM" id="SSF57603">
    <property type="entry name" value="FnI-like domain"/>
    <property type="match status" value="4"/>
</dbReference>
<evidence type="ECO:0000256" key="5">
    <source>
        <dbReference type="ARBA" id="ARBA00022737"/>
    </source>
</evidence>
<dbReference type="STRING" id="158441.A0A226CYM6"/>
<dbReference type="GO" id="GO:0005615">
    <property type="term" value="C:extracellular space"/>
    <property type="evidence" value="ECO:0007669"/>
    <property type="project" value="TreeGrafter"/>
</dbReference>
<dbReference type="GO" id="GO:0030514">
    <property type="term" value="P:negative regulation of BMP signaling pathway"/>
    <property type="evidence" value="ECO:0007669"/>
    <property type="project" value="TreeGrafter"/>
</dbReference>
<dbReference type="PIRSF" id="PIRSF002496">
    <property type="entry name" value="Chordin"/>
    <property type="match status" value="1"/>
</dbReference>
<dbReference type="GO" id="GO:0009953">
    <property type="term" value="P:dorsal/ventral pattern formation"/>
    <property type="evidence" value="ECO:0007669"/>
    <property type="project" value="TreeGrafter"/>
</dbReference>
<dbReference type="AlphaFoldDB" id="A0A226CYM6"/>
<keyword evidence="9" id="KW-0732">Signal</keyword>
<evidence type="ECO:0000256" key="8">
    <source>
        <dbReference type="SAM" id="MobiDB-lite"/>
    </source>
</evidence>
<dbReference type="OrthoDB" id="9829321at2759"/>
<dbReference type="GO" id="GO:0048731">
    <property type="term" value="P:system development"/>
    <property type="evidence" value="ECO:0007669"/>
    <property type="project" value="UniProtKB-ARBA"/>
</dbReference>
<organism evidence="12 13">
    <name type="scientific">Folsomia candida</name>
    <name type="common">Springtail</name>
    <dbReference type="NCBI Taxonomy" id="158441"/>
    <lineage>
        <taxon>Eukaryota</taxon>
        <taxon>Metazoa</taxon>
        <taxon>Ecdysozoa</taxon>
        <taxon>Arthropoda</taxon>
        <taxon>Hexapoda</taxon>
        <taxon>Collembola</taxon>
        <taxon>Entomobryomorpha</taxon>
        <taxon>Isotomoidea</taxon>
        <taxon>Isotomidae</taxon>
        <taxon>Proisotominae</taxon>
        <taxon>Folsomia</taxon>
    </lineage>
</organism>